<dbReference type="AlphaFoldDB" id="A0A7C8JA04"/>
<name>A0A7C8JA04_ORBOL</name>
<gene>
    <name evidence="1" type="ORF">TWF102_005637</name>
</gene>
<comment type="caution">
    <text evidence="1">The sequence shown here is derived from an EMBL/GenBank/DDBJ whole genome shotgun (WGS) entry which is preliminary data.</text>
</comment>
<evidence type="ECO:0000313" key="2">
    <source>
        <dbReference type="Proteomes" id="UP000475325"/>
    </source>
</evidence>
<reference evidence="1 2" key="1">
    <citation type="submission" date="2019-06" db="EMBL/GenBank/DDBJ databases">
        <authorList>
            <person name="Palmer J.M."/>
        </authorList>
    </citation>
    <scope>NUCLEOTIDE SEQUENCE [LARGE SCALE GENOMIC DNA]</scope>
    <source>
        <strain evidence="1 2">TWF102</strain>
    </source>
</reference>
<dbReference type="Proteomes" id="UP000475325">
    <property type="component" value="Unassembled WGS sequence"/>
</dbReference>
<dbReference type="EMBL" id="WIQW01000029">
    <property type="protein sequence ID" value="KAF3099234.1"/>
    <property type="molecule type" value="Genomic_DNA"/>
</dbReference>
<sequence>MALTEPFYLDDDAGGYVRNRRKAQRVILFQACLNSTWYLPLRNQWAMDGQETNRAQMHSLATIFVLPLFGAESNQMEHCTRGLPSMLRSNFSFHPFSPLSIVSR</sequence>
<protein>
    <submittedName>
        <fullName evidence="1">Uncharacterized protein</fullName>
    </submittedName>
</protein>
<accession>A0A7C8JA04</accession>
<organism evidence="1 2">
    <name type="scientific">Orbilia oligospora</name>
    <name type="common">Nematode-trapping fungus</name>
    <name type="synonym">Arthrobotrys oligospora</name>
    <dbReference type="NCBI Taxonomy" id="2813651"/>
    <lineage>
        <taxon>Eukaryota</taxon>
        <taxon>Fungi</taxon>
        <taxon>Dikarya</taxon>
        <taxon>Ascomycota</taxon>
        <taxon>Pezizomycotina</taxon>
        <taxon>Orbiliomycetes</taxon>
        <taxon>Orbiliales</taxon>
        <taxon>Orbiliaceae</taxon>
        <taxon>Orbilia</taxon>
    </lineage>
</organism>
<evidence type="ECO:0000313" key="1">
    <source>
        <dbReference type="EMBL" id="KAF3099234.1"/>
    </source>
</evidence>
<proteinExistence type="predicted"/>